<dbReference type="EC" id="2.-.-.-" evidence="8"/>
<sequence length="168" mass="17783">MAGRHRRGAQRGAVSSGRLAVSVATIGLGALQLGGVAFAAPAGNGGGVDGTPCTDARIKACVDLSENRAWLLDGEGNVVYGPVRNSHGAEGYETPTGDFIIQRKEKDHVSQEYKGSPMPYAVFFDNNGRAFHGGATDRESAGCVRLGPDDAKRFFEHLNPNDRVQIVE</sequence>
<dbReference type="GO" id="GO:0016740">
    <property type="term" value="F:transferase activity"/>
    <property type="evidence" value="ECO:0007669"/>
    <property type="project" value="UniProtKB-KW"/>
</dbReference>
<evidence type="ECO:0000256" key="1">
    <source>
        <dbReference type="ARBA" id="ARBA00004752"/>
    </source>
</evidence>
<dbReference type="Gene3D" id="2.40.440.10">
    <property type="entry name" value="L,D-transpeptidase catalytic domain-like"/>
    <property type="match status" value="1"/>
</dbReference>
<dbReference type="InterPro" id="IPR005490">
    <property type="entry name" value="LD_TPept_cat_dom"/>
</dbReference>
<keyword evidence="3 6" id="KW-0133">Cell shape</keyword>
<dbReference type="Proteomes" id="UP001370100">
    <property type="component" value="Unassembled WGS sequence"/>
</dbReference>
<dbReference type="PANTHER" id="PTHR30582">
    <property type="entry name" value="L,D-TRANSPEPTIDASE"/>
    <property type="match status" value="1"/>
</dbReference>
<dbReference type="EMBL" id="JBBEGL010000002">
    <property type="protein sequence ID" value="MEJ2886041.1"/>
    <property type="molecule type" value="Genomic_DNA"/>
</dbReference>
<feature type="active site" description="Nucleophile" evidence="6">
    <location>
        <position position="143"/>
    </location>
</feature>
<evidence type="ECO:0000313" key="8">
    <source>
        <dbReference type="EMBL" id="MEJ2886041.1"/>
    </source>
</evidence>
<dbReference type="RefSeq" id="WP_337712531.1">
    <property type="nucleotide sequence ID" value="NZ_JBBEGL010000002.1"/>
</dbReference>
<comment type="caution">
    <text evidence="8">The sequence shown here is derived from an EMBL/GenBank/DDBJ whole genome shotgun (WGS) entry which is preliminary data.</text>
</comment>
<gene>
    <name evidence="8" type="ORF">WCD41_06230</name>
</gene>
<evidence type="ECO:0000256" key="5">
    <source>
        <dbReference type="ARBA" id="ARBA00023316"/>
    </source>
</evidence>
<keyword evidence="5 6" id="KW-0961">Cell wall biogenesis/degradation</keyword>
<evidence type="ECO:0000259" key="7">
    <source>
        <dbReference type="PROSITE" id="PS52029"/>
    </source>
</evidence>
<name>A0ABU8N0Z4_9PSEU</name>
<dbReference type="SUPFAM" id="SSF141523">
    <property type="entry name" value="L,D-transpeptidase catalytic domain-like"/>
    <property type="match status" value="1"/>
</dbReference>
<dbReference type="Pfam" id="PF03734">
    <property type="entry name" value="YkuD"/>
    <property type="match status" value="1"/>
</dbReference>
<reference evidence="8 9" key="1">
    <citation type="submission" date="2024-03" db="EMBL/GenBank/DDBJ databases">
        <title>Actinomycetospora sp. OC33-EN06, a novel actinomycete isolated from wild orchid (Aerides multiflora).</title>
        <authorList>
            <person name="Suriyachadkun C."/>
        </authorList>
    </citation>
    <scope>NUCLEOTIDE SEQUENCE [LARGE SCALE GENOMIC DNA]</scope>
    <source>
        <strain evidence="8 9">OC33-EN06</strain>
    </source>
</reference>
<evidence type="ECO:0000256" key="2">
    <source>
        <dbReference type="ARBA" id="ARBA00022679"/>
    </source>
</evidence>
<comment type="pathway">
    <text evidence="1 6">Cell wall biogenesis; peptidoglycan biosynthesis.</text>
</comment>
<evidence type="ECO:0000256" key="4">
    <source>
        <dbReference type="ARBA" id="ARBA00022984"/>
    </source>
</evidence>
<feature type="active site" description="Proton donor/acceptor" evidence="6">
    <location>
        <position position="132"/>
    </location>
</feature>
<evidence type="ECO:0000313" key="9">
    <source>
        <dbReference type="Proteomes" id="UP001370100"/>
    </source>
</evidence>
<dbReference type="PROSITE" id="PS52029">
    <property type="entry name" value="LD_TPASE"/>
    <property type="match status" value="1"/>
</dbReference>
<accession>A0ABU8N0Z4</accession>
<feature type="domain" description="L,D-TPase catalytic" evidence="7">
    <location>
        <begin position="58"/>
        <end position="167"/>
    </location>
</feature>
<keyword evidence="4 6" id="KW-0573">Peptidoglycan synthesis</keyword>
<evidence type="ECO:0000256" key="6">
    <source>
        <dbReference type="PROSITE-ProRule" id="PRU01373"/>
    </source>
</evidence>
<keyword evidence="2 8" id="KW-0808">Transferase</keyword>
<protein>
    <submittedName>
        <fullName evidence="8">L,D-transpeptidase</fullName>
        <ecNumber evidence="8">2.-.-.-</ecNumber>
    </submittedName>
</protein>
<dbReference type="InterPro" id="IPR050979">
    <property type="entry name" value="LD-transpeptidase"/>
</dbReference>
<dbReference type="CDD" id="cd16913">
    <property type="entry name" value="YkuD_like"/>
    <property type="match status" value="1"/>
</dbReference>
<dbReference type="PANTHER" id="PTHR30582:SF2">
    <property type="entry name" value="L,D-TRANSPEPTIDASE YCIB-RELATED"/>
    <property type="match status" value="1"/>
</dbReference>
<evidence type="ECO:0000256" key="3">
    <source>
        <dbReference type="ARBA" id="ARBA00022960"/>
    </source>
</evidence>
<organism evidence="8 9">
    <name type="scientific">Actinomycetospora aeridis</name>
    <dbReference type="NCBI Taxonomy" id="3129231"/>
    <lineage>
        <taxon>Bacteria</taxon>
        <taxon>Bacillati</taxon>
        <taxon>Actinomycetota</taxon>
        <taxon>Actinomycetes</taxon>
        <taxon>Pseudonocardiales</taxon>
        <taxon>Pseudonocardiaceae</taxon>
        <taxon>Actinomycetospora</taxon>
    </lineage>
</organism>
<dbReference type="InterPro" id="IPR038063">
    <property type="entry name" value="Transpep_catalytic_dom"/>
</dbReference>
<keyword evidence="9" id="KW-1185">Reference proteome</keyword>
<proteinExistence type="predicted"/>